<dbReference type="EMBL" id="JACVVK020000326">
    <property type="protein sequence ID" value="KAK7478400.1"/>
    <property type="molecule type" value="Genomic_DNA"/>
</dbReference>
<keyword evidence="1" id="KW-0175">Coiled coil</keyword>
<feature type="region of interest" description="Disordered" evidence="2">
    <location>
        <begin position="307"/>
        <end position="347"/>
    </location>
</feature>
<dbReference type="InterPro" id="IPR041591">
    <property type="entry name" value="OCRE"/>
</dbReference>
<dbReference type="Pfam" id="PF01585">
    <property type="entry name" value="G-patch"/>
    <property type="match status" value="1"/>
</dbReference>
<feature type="region of interest" description="Disordered" evidence="2">
    <location>
        <begin position="564"/>
        <end position="586"/>
    </location>
</feature>
<evidence type="ECO:0008006" key="7">
    <source>
        <dbReference type="Google" id="ProtNLM"/>
    </source>
</evidence>
<dbReference type="Pfam" id="PF00498">
    <property type="entry name" value="FHA"/>
    <property type="match status" value="1"/>
</dbReference>
<dbReference type="PANTHER" id="PTHR23106:SF24">
    <property type="entry name" value="ANGIOGENIC FACTOR WITH G PATCH AND FHA DOMAINS 1"/>
    <property type="match status" value="1"/>
</dbReference>
<dbReference type="SMART" id="SM00240">
    <property type="entry name" value="FHA"/>
    <property type="match status" value="1"/>
</dbReference>
<evidence type="ECO:0000259" key="3">
    <source>
        <dbReference type="PROSITE" id="PS50006"/>
    </source>
</evidence>
<dbReference type="InterPro" id="IPR053027">
    <property type="entry name" value="AGGF1"/>
</dbReference>
<evidence type="ECO:0000256" key="2">
    <source>
        <dbReference type="SAM" id="MobiDB-lite"/>
    </source>
</evidence>
<feature type="region of interest" description="Disordered" evidence="2">
    <location>
        <begin position="179"/>
        <end position="262"/>
    </location>
</feature>
<reference evidence="5 6" key="1">
    <citation type="journal article" date="2023" name="Sci. Data">
        <title>Genome assembly of the Korean intertidal mud-creeper Batillaria attramentaria.</title>
        <authorList>
            <person name="Patra A.K."/>
            <person name="Ho P.T."/>
            <person name="Jun S."/>
            <person name="Lee S.J."/>
            <person name="Kim Y."/>
            <person name="Won Y.J."/>
        </authorList>
    </citation>
    <scope>NUCLEOTIDE SEQUENCE [LARGE SCALE GENOMIC DNA]</scope>
    <source>
        <strain evidence="5">Wonlab-2016</strain>
    </source>
</reference>
<keyword evidence="6" id="KW-1185">Reference proteome</keyword>
<dbReference type="Gene3D" id="2.60.200.20">
    <property type="match status" value="1"/>
</dbReference>
<evidence type="ECO:0000259" key="4">
    <source>
        <dbReference type="PROSITE" id="PS50174"/>
    </source>
</evidence>
<dbReference type="Pfam" id="PF17780">
    <property type="entry name" value="OCRE"/>
    <property type="match status" value="1"/>
</dbReference>
<comment type="caution">
    <text evidence="5">The sequence shown here is derived from an EMBL/GenBank/DDBJ whole genome shotgun (WGS) entry which is preliminary data.</text>
</comment>
<dbReference type="PANTHER" id="PTHR23106">
    <property type="entry name" value="ANGIOGENIC FACTOR WITH G PATCH AND FHA DOMAINS 1"/>
    <property type="match status" value="1"/>
</dbReference>
<organism evidence="5 6">
    <name type="scientific">Batillaria attramentaria</name>
    <dbReference type="NCBI Taxonomy" id="370345"/>
    <lineage>
        <taxon>Eukaryota</taxon>
        <taxon>Metazoa</taxon>
        <taxon>Spiralia</taxon>
        <taxon>Lophotrochozoa</taxon>
        <taxon>Mollusca</taxon>
        <taxon>Gastropoda</taxon>
        <taxon>Caenogastropoda</taxon>
        <taxon>Sorbeoconcha</taxon>
        <taxon>Cerithioidea</taxon>
        <taxon>Batillariidae</taxon>
        <taxon>Batillaria</taxon>
    </lineage>
</organism>
<dbReference type="SUPFAM" id="SSF49879">
    <property type="entry name" value="SMAD/FHA domain"/>
    <property type="match status" value="1"/>
</dbReference>
<gene>
    <name evidence="5" type="ORF">BaRGS_00030325</name>
</gene>
<proteinExistence type="predicted"/>
<evidence type="ECO:0000313" key="6">
    <source>
        <dbReference type="Proteomes" id="UP001519460"/>
    </source>
</evidence>
<accession>A0ABD0JTI5</accession>
<dbReference type="CDD" id="cd22686">
    <property type="entry name" value="FHA_AGGF1"/>
    <property type="match status" value="1"/>
</dbReference>
<dbReference type="InterPro" id="IPR008984">
    <property type="entry name" value="SMAD_FHA_dom_sf"/>
</dbReference>
<protein>
    <recommendedName>
        <fullName evidence="7">Angiogenic factor with G patch and FHA domains 1</fullName>
    </recommendedName>
</protein>
<evidence type="ECO:0000256" key="1">
    <source>
        <dbReference type="SAM" id="Coils"/>
    </source>
</evidence>
<feature type="domain" description="FHA" evidence="3">
    <location>
        <begin position="398"/>
        <end position="451"/>
    </location>
</feature>
<evidence type="ECO:0000313" key="5">
    <source>
        <dbReference type="EMBL" id="KAK7478400.1"/>
    </source>
</evidence>
<dbReference type="InterPro" id="IPR000467">
    <property type="entry name" value="G_patch_dom"/>
</dbReference>
<feature type="region of interest" description="Disordered" evidence="2">
    <location>
        <begin position="658"/>
        <end position="722"/>
    </location>
</feature>
<feature type="compositionally biased region" description="Polar residues" evidence="2">
    <location>
        <begin position="667"/>
        <end position="695"/>
    </location>
</feature>
<feature type="compositionally biased region" description="Basic and acidic residues" evidence="2">
    <location>
        <begin position="564"/>
        <end position="575"/>
    </location>
</feature>
<feature type="domain" description="G-patch" evidence="4">
    <location>
        <begin position="585"/>
        <end position="632"/>
    </location>
</feature>
<name>A0ABD0JTI5_9CAEN</name>
<dbReference type="SMART" id="SM00443">
    <property type="entry name" value="G_patch"/>
    <property type="match status" value="1"/>
</dbReference>
<sequence length="722" mass="79420">MGELEVEALREELEQTRQALKKAERQLEKSQSYNEELRQQIERLSTELHSYRSASQNRQEVACQVGEKDFVEAFGDKPFPVWGQAGGSGSDWHSDLQDNETPASGASIAESLKAAAEEVVWEQAGFVYDNQSGLYYDYNSGYYYDSARSLYYDPRTGSYFYYNETAREYKFHSYASGQQPQETYPCAQGDATHSGTQGSGAVTQDTKSAGQGKRSKRKDREKPKVQKRKKSKLRRRTKEPKHKDKTKSLKKEESQNGEDCDIVMVEDADERDGDSGGVKASRSQVRAIKEISKRQMVEGAEENMKVEVIDVESSDSLATGESEIESEPESGELESSSSSESDCEMDTGLPAEVGQKQEEETCAEHEASVNWPPCVRVVVQTSDVIEEGSFFMVTCTGGTIGREKDPRHVIQVPDINVSKIHAEFQFDYSNNCYTVQDLGSQNGTFINDLRISETKVASSAVPVCHGDTLQVASTRMLLHIHPGTDTCDHCEPGQVLAAIRAQQTVFNEHIVLTKEERKQQARKDLKQIKKKYGLANAAYVDNTAALKNPAYADKADLRRKFVGSEHPSHNQRDETPASVHRPISAENKGHRMLAKMGWKEGSGLGKDNAGRAEPVSVEMRANQTAGLGSSSSVSLSLDNVHSAHKAQRWAQAQQRYHNLGKGGASPKPSTTTSGHEGGDSQTLNTNTDSSISETNSASSGGGAASGAKIQFRWIKGGTEKPP</sequence>
<dbReference type="InterPro" id="IPR000253">
    <property type="entry name" value="FHA_dom"/>
</dbReference>
<dbReference type="Proteomes" id="UP001519460">
    <property type="component" value="Unassembled WGS sequence"/>
</dbReference>
<dbReference type="PROSITE" id="PS50006">
    <property type="entry name" value="FHA_DOMAIN"/>
    <property type="match status" value="1"/>
</dbReference>
<feature type="compositionally biased region" description="Polar residues" evidence="2">
    <location>
        <begin position="191"/>
        <end position="209"/>
    </location>
</feature>
<feature type="coiled-coil region" evidence="1">
    <location>
        <begin position="3"/>
        <end position="54"/>
    </location>
</feature>
<feature type="compositionally biased region" description="Acidic residues" evidence="2">
    <location>
        <begin position="322"/>
        <end position="332"/>
    </location>
</feature>
<feature type="compositionally biased region" description="Basic residues" evidence="2">
    <location>
        <begin position="225"/>
        <end position="245"/>
    </location>
</feature>
<dbReference type="PROSITE" id="PS50174">
    <property type="entry name" value="G_PATCH"/>
    <property type="match status" value="1"/>
</dbReference>
<dbReference type="AlphaFoldDB" id="A0ABD0JTI5"/>